<dbReference type="InterPro" id="IPR017452">
    <property type="entry name" value="GPCR_Rhodpsn_7TM"/>
</dbReference>
<evidence type="ECO:0000256" key="9">
    <source>
        <dbReference type="ARBA" id="ARBA00023170"/>
    </source>
</evidence>
<keyword evidence="8 12" id="KW-0472">Membrane</keyword>
<dbReference type="GO" id="GO:0016020">
    <property type="term" value="C:membrane"/>
    <property type="evidence" value="ECO:0007669"/>
    <property type="project" value="UniProtKB-SubCell"/>
</dbReference>
<feature type="transmembrane region" description="Helical" evidence="12">
    <location>
        <begin position="171"/>
        <end position="204"/>
    </location>
</feature>
<evidence type="ECO:0000256" key="3">
    <source>
        <dbReference type="ARBA" id="ARBA00022480"/>
    </source>
</evidence>
<dbReference type="Pfam" id="PF05296">
    <property type="entry name" value="TAS2R"/>
    <property type="match status" value="1"/>
</dbReference>
<comment type="subcellular location">
    <subcellularLocation>
        <location evidence="1">Membrane</location>
        <topology evidence="1">Multi-pass membrane protein</topology>
    </subcellularLocation>
</comment>
<keyword evidence="10" id="KW-0807">Transducer</keyword>
<evidence type="ECO:0000313" key="14">
    <source>
        <dbReference type="Ensembl" id="ENSLACP00000001385.1"/>
    </source>
</evidence>
<dbReference type="Ensembl" id="ENSLACT00000001397.1">
    <property type="protein sequence ID" value="ENSLACP00000001385.1"/>
    <property type="gene ID" value="ENSLACG00000001242.1"/>
</dbReference>
<keyword evidence="7" id="KW-0297">G-protein coupled receptor</keyword>
<feature type="transmembrane region" description="Helical" evidence="12">
    <location>
        <begin position="15"/>
        <end position="34"/>
    </location>
</feature>
<feature type="domain" description="G-protein coupled receptors family 1 profile" evidence="13">
    <location>
        <begin position="23"/>
        <end position="250"/>
    </location>
</feature>
<dbReference type="HOGENOM" id="CLU_072337_0_0_1"/>
<keyword evidence="9" id="KW-0675">Receptor</keyword>
<accession>H2ZVG4</accession>
<dbReference type="Gene3D" id="1.20.1070.10">
    <property type="entry name" value="Rhodopsin 7-helix transmembrane proteins"/>
    <property type="match status" value="1"/>
</dbReference>
<evidence type="ECO:0000256" key="7">
    <source>
        <dbReference type="ARBA" id="ARBA00023040"/>
    </source>
</evidence>
<evidence type="ECO:0000256" key="1">
    <source>
        <dbReference type="ARBA" id="ARBA00004141"/>
    </source>
</evidence>
<evidence type="ECO:0000256" key="10">
    <source>
        <dbReference type="ARBA" id="ARBA00023224"/>
    </source>
</evidence>
<reference evidence="15" key="1">
    <citation type="submission" date="2011-08" db="EMBL/GenBank/DDBJ databases">
        <title>The draft genome of Latimeria chalumnae.</title>
        <authorList>
            <person name="Di Palma F."/>
            <person name="Alfoldi J."/>
            <person name="Johnson J."/>
            <person name="Berlin A."/>
            <person name="Gnerre S."/>
            <person name="Jaffe D."/>
            <person name="MacCallum I."/>
            <person name="Young S."/>
            <person name="Walker B.J."/>
            <person name="Lander E."/>
            <person name="Lindblad-Toh K."/>
        </authorList>
    </citation>
    <scope>NUCLEOTIDE SEQUENCE [LARGE SCALE GENOMIC DNA]</scope>
    <source>
        <strain evidence="15">Wild caught</strain>
    </source>
</reference>
<dbReference type="InterPro" id="IPR007960">
    <property type="entry name" value="TAS2R"/>
</dbReference>
<evidence type="ECO:0000256" key="8">
    <source>
        <dbReference type="ARBA" id="ARBA00023136"/>
    </source>
</evidence>
<dbReference type="PANTHER" id="PTHR11394">
    <property type="entry name" value="TASTE RECEPTOR TYPE 2"/>
    <property type="match status" value="1"/>
</dbReference>
<comment type="similarity">
    <text evidence="2 11">Belongs to the G-protein coupled receptor T2R family.</text>
</comment>
<dbReference type="EMBL" id="AFYH01260877">
    <property type="status" value="NOT_ANNOTATED_CDS"/>
    <property type="molecule type" value="Genomic_DNA"/>
</dbReference>
<reference evidence="14" key="2">
    <citation type="submission" date="2025-08" db="UniProtKB">
        <authorList>
            <consortium name="Ensembl"/>
        </authorList>
    </citation>
    <scope>IDENTIFICATION</scope>
</reference>
<evidence type="ECO:0000256" key="12">
    <source>
        <dbReference type="SAM" id="Phobius"/>
    </source>
</evidence>
<keyword evidence="4" id="KW-0716">Sensory transduction</keyword>
<evidence type="ECO:0000256" key="4">
    <source>
        <dbReference type="ARBA" id="ARBA00022606"/>
    </source>
</evidence>
<dbReference type="GeneTree" id="ENSGT00940000169570"/>
<feature type="transmembrane region" description="Helical" evidence="12">
    <location>
        <begin position="125"/>
        <end position="145"/>
    </location>
</feature>
<dbReference type="PROSITE" id="PS50262">
    <property type="entry name" value="G_PROTEIN_RECEP_F1_2"/>
    <property type="match status" value="1"/>
</dbReference>
<dbReference type="GO" id="GO:0004930">
    <property type="term" value="F:G protein-coupled receptor activity"/>
    <property type="evidence" value="ECO:0007669"/>
    <property type="project" value="UniProtKB-KW"/>
</dbReference>
<organism evidence="14 15">
    <name type="scientific">Latimeria chalumnae</name>
    <name type="common">Coelacanth</name>
    <dbReference type="NCBI Taxonomy" id="7897"/>
    <lineage>
        <taxon>Eukaryota</taxon>
        <taxon>Metazoa</taxon>
        <taxon>Chordata</taxon>
        <taxon>Craniata</taxon>
        <taxon>Vertebrata</taxon>
        <taxon>Euteleostomi</taxon>
        <taxon>Coelacanthiformes</taxon>
        <taxon>Coelacanthidae</taxon>
        <taxon>Latimeria</taxon>
    </lineage>
</organism>
<protein>
    <recommendedName>
        <fullName evidence="13">G-protein coupled receptors family 1 profile domain-containing protein</fullName>
    </recommendedName>
</protein>
<evidence type="ECO:0000259" key="13">
    <source>
        <dbReference type="PROSITE" id="PS50262"/>
    </source>
</evidence>
<feature type="transmembrane region" description="Helical" evidence="12">
    <location>
        <begin position="93"/>
        <end position="113"/>
    </location>
</feature>
<keyword evidence="3" id="KW-0919">Taste</keyword>
<dbReference type="OMA" id="ALMFINC"/>
<evidence type="ECO:0000313" key="15">
    <source>
        <dbReference type="Proteomes" id="UP000008672"/>
    </source>
</evidence>
<dbReference type="Proteomes" id="UP000008672">
    <property type="component" value="Unassembled WGS sequence"/>
</dbReference>
<evidence type="ECO:0000256" key="11">
    <source>
        <dbReference type="RuleBase" id="RU004423"/>
    </source>
</evidence>
<dbReference type="AlphaFoldDB" id="H2ZVG4"/>
<proteinExistence type="inferred from homology"/>
<feature type="transmembrane region" description="Helical" evidence="12">
    <location>
        <begin position="46"/>
        <end position="73"/>
    </location>
</feature>
<feature type="transmembrane region" description="Helical" evidence="12">
    <location>
        <begin position="225"/>
        <end position="248"/>
    </location>
</feature>
<dbReference type="SUPFAM" id="SSF81321">
    <property type="entry name" value="Family A G protein-coupled receptor-like"/>
    <property type="match status" value="1"/>
</dbReference>
<evidence type="ECO:0000256" key="6">
    <source>
        <dbReference type="ARBA" id="ARBA00022989"/>
    </source>
</evidence>
<dbReference type="InParanoid" id="H2ZVG4"/>
<sequence length="250" mass="28866">KTLVNQCFWFKILDLQIRFGSTWNTFIVLAYFLEYRRSQTLQPYEVIIMLIALSNLLMELSSVSWLVILFLELCAPLERCSSKCFAYLLPKSMVWLTALLCCVYCVKIVKVNWRFFLRLKQKISLFVKFMIFLTLLLLISFSLPVHTRIRFNYNSTNMCKHYFIIEGKEQVSVMVAAILSFFTSFLLLAIMLVSSLCIVVFLCLHSRNIDKNITPSSTSRGEAHTSVAIMLLCRIALYITCVATAQVVNI</sequence>
<evidence type="ECO:0000256" key="5">
    <source>
        <dbReference type="ARBA" id="ARBA00022692"/>
    </source>
</evidence>
<keyword evidence="6 12" id="KW-1133">Transmembrane helix</keyword>
<keyword evidence="15" id="KW-1185">Reference proteome</keyword>
<reference evidence="14" key="3">
    <citation type="submission" date="2025-09" db="UniProtKB">
        <authorList>
            <consortium name="Ensembl"/>
        </authorList>
    </citation>
    <scope>IDENTIFICATION</scope>
</reference>
<keyword evidence="5 12" id="KW-0812">Transmembrane</keyword>
<name>H2ZVG4_LATCH</name>
<dbReference type="GO" id="GO:0033038">
    <property type="term" value="F:bitter taste receptor activity"/>
    <property type="evidence" value="ECO:0007669"/>
    <property type="project" value="InterPro"/>
</dbReference>
<evidence type="ECO:0000256" key="2">
    <source>
        <dbReference type="ARBA" id="ARBA00007376"/>
    </source>
</evidence>